<dbReference type="RefSeq" id="WP_012964733.1">
    <property type="nucleotide sequence ID" value="NC_013849.1"/>
</dbReference>
<dbReference type="Proteomes" id="UP000002613">
    <property type="component" value="Chromosome"/>
</dbReference>
<gene>
    <name evidence="2" type="ordered locus">Ferp_0200</name>
</gene>
<evidence type="ECO:0000313" key="3">
    <source>
        <dbReference type="Proteomes" id="UP000002613"/>
    </source>
</evidence>
<dbReference type="SUPFAM" id="SSF88697">
    <property type="entry name" value="PUA domain-like"/>
    <property type="match status" value="1"/>
</dbReference>
<dbReference type="EMBL" id="CP001899">
    <property type="protein sequence ID" value="ADC64386.1"/>
    <property type="molecule type" value="Genomic_DNA"/>
</dbReference>
<evidence type="ECO:0000259" key="1">
    <source>
        <dbReference type="SMART" id="SM01022"/>
    </source>
</evidence>
<dbReference type="eggNOG" id="arCOG04405">
    <property type="taxonomic scope" value="Archaea"/>
</dbReference>
<feature type="domain" description="ASCH" evidence="1">
    <location>
        <begin position="4"/>
        <end position="92"/>
    </location>
</feature>
<dbReference type="GeneID" id="8777694"/>
<keyword evidence="3" id="KW-1185">Reference proteome</keyword>
<dbReference type="SMART" id="SM01022">
    <property type="entry name" value="ASCH"/>
    <property type="match status" value="1"/>
</dbReference>
<dbReference type="InterPro" id="IPR007374">
    <property type="entry name" value="ASCH_domain"/>
</dbReference>
<name>D3S1S9_FERPA</name>
<dbReference type="OrthoDB" id="139268at2157"/>
<proteinExistence type="predicted"/>
<evidence type="ECO:0000313" key="2">
    <source>
        <dbReference type="EMBL" id="ADC64386.1"/>
    </source>
</evidence>
<organism evidence="2 3">
    <name type="scientific">Ferroglobus placidus (strain DSM 10642 / AEDII12DO)</name>
    <dbReference type="NCBI Taxonomy" id="589924"/>
    <lineage>
        <taxon>Archaea</taxon>
        <taxon>Methanobacteriati</taxon>
        <taxon>Methanobacteriota</taxon>
        <taxon>Archaeoglobi</taxon>
        <taxon>Archaeoglobales</taxon>
        <taxon>Archaeoglobaceae</taxon>
        <taxon>Ferroglobus</taxon>
    </lineage>
</organism>
<dbReference type="Gene3D" id="2.30.130.30">
    <property type="entry name" value="Hypothetical protein"/>
    <property type="match status" value="1"/>
</dbReference>
<accession>D3S1S9</accession>
<sequence>MRGLIVREPYASMIVRGEKVWEIRKQNTKIRGKILIISNGYVIGEVEIVDVLGPFTPEELAKFEELHRVSEEDLKEYSQGKKLYAWVLKNPREYGEKKKVEVPKGAQVWVKL</sequence>
<dbReference type="AlphaFoldDB" id="D3S1S9"/>
<reference evidence="2 3" key="2">
    <citation type="journal article" date="2011" name="Stand. Genomic Sci.">
        <title>Complete genome sequence of Ferroglobus placidus AEDII12DO.</title>
        <authorList>
            <person name="Anderson I."/>
            <person name="Risso C."/>
            <person name="Holmes D."/>
            <person name="Lucas S."/>
            <person name="Copeland A."/>
            <person name="Lapidus A."/>
            <person name="Cheng J.F."/>
            <person name="Bruce D."/>
            <person name="Goodwin L."/>
            <person name="Pitluck S."/>
            <person name="Saunders E."/>
            <person name="Brettin T."/>
            <person name="Detter J.C."/>
            <person name="Han C."/>
            <person name="Tapia R."/>
            <person name="Larimer F."/>
            <person name="Land M."/>
            <person name="Hauser L."/>
            <person name="Woyke T."/>
            <person name="Lovley D."/>
            <person name="Kyrpides N."/>
            <person name="Ivanova N."/>
        </authorList>
    </citation>
    <scope>NUCLEOTIDE SEQUENCE [LARGE SCALE GENOMIC DNA]</scope>
    <source>
        <strain evidence="3">DSM 10642 / AEDII12DO</strain>
    </source>
</reference>
<protein>
    <recommendedName>
        <fullName evidence="1">ASCH domain-containing protein</fullName>
    </recommendedName>
</protein>
<dbReference type="KEGG" id="fpl:Ferp_0200"/>
<dbReference type="PaxDb" id="589924-Ferp_0200"/>
<dbReference type="Pfam" id="PF04266">
    <property type="entry name" value="ASCH"/>
    <property type="match status" value="1"/>
</dbReference>
<dbReference type="HOGENOM" id="CLU_154670_0_0_2"/>
<dbReference type="InterPro" id="IPR015947">
    <property type="entry name" value="PUA-like_sf"/>
</dbReference>
<reference evidence="3" key="1">
    <citation type="submission" date="2010-02" db="EMBL/GenBank/DDBJ databases">
        <title>Complete sequence of Ferroglobus placidus DSM 10642.</title>
        <authorList>
            <consortium name="US DOE Joint Genome Institute"/>
            <person name="Lucas S."/>
            <person name="Copeland A."/>
            <person name="Lapidus A."/>
            <person name="Cheng J.-F."/>
            <person name="Bruce D."/>
            <person name="Goodwin L."/>
            <person name="Pitluck S."/>
            <person name="Saunders E."/>
            <person name="Brettin T."/>
            <person name="Detter J.C."/>
            <person name="Han C."/>
            <person name="Tapia R."/>
            <person name="Larimer F."/>
            <person name="Land M."/>
            <person name="Hauser L."/>
            <person name="Kyrpides N."/>
            <person name="Ivanova N."/>
            <person name="Holmes D."/>
            <person name="Lovley D."/>
            <person name="Kyrpides N."/>
            <person name="Anderson I.J."/>
            <person name="Woyke T."/>
        </authorList>
    </citation>
    <scope>NUCLEOTIDE SEQUENCE [LARGE SCALE GENOMIC DNA]</scope>
    <source>
        <strain evidence="3">DSM 10642 / AEDII12DO</strain>
    </source>
</reference>